<dbReference type="InterPro" id="IPR045380">
    <property type="entry name" value="LD_TPept_scaffold_dom"/>
</dbReference>
<feature type="signal peptide" evidence="1">
    <location>
        <begin position="1"/>
        <end position="25"/>
    </location>
</feature>
<dbReference type="InterPro" id="IPR036365">
    <property type="entry name" value="PGBD-like_sf"/>
</dbReference>
<evidence type="ECO:0000259" key="3">
    <source>
        <dbReference type="Pfam" id="PF20142"/>
    </source>
</evidence>
<protein>
    <submittedName>
        <fullName evidence="4">Peptidoglycan-binding protein</fullName>
    </submittedName>
</protein>
<evidence type="ECO:0000313" key="5">
    <source>
        <dbReference type="Proteomes" id="UP001556196"/>
    </source>
</evidence>
<dbReference type="Proteomes" id="UP001556196">
    <property type="component" value="Unassembled WGS sequence"/>
</dbReference>
<evidence type="ECO:0000259" key="2">
    <source>
        <dbReference type="Pfam" id="PF01471"/>
    </source>
</evidence>
<comment type="caution">
    <text evidence="4">The sequence shown here is derived from an EMBL/GenBank/DDBJ whole genome shotgun (WGS) entry which is preliminary data.</text>
</comment>
<dbReference type="SUPFAM" id="SSF47090">
    <property type="entry name" value="PGBD-like"/>
    <property type="match status" value="1"/>
</dbReference>
<dbReference type="InterPro" id="IPR052905">
    <property type="entry name" value="LD-transpeptidase_YkuD-like"/>
</dbReference>
<dbReference type="Pfam" id="PF01471">
    <property type="entry name" value="PG_binding_1"/>
    <property type="match status" value="1"/>
</dbReference>
<name>A0ABV3QVE6_9HYPH</name>
<accession>A0ABV3QVE6</accession>
<sequence length="461" mass="48434">MTNGIRFACSVLLAAAVAANGVASAAEDNAIVAESLRAAFHSGAADTGSDEANAGLDAIRDIYVVRDFKPIWVRDNGPKTKARALLGELKISGVHGLSPEFYHASEIEALMGSPAPDDLARLDMLLSGAAVDFGGDLANGRLGPDTAPSENAVPPIPLAPADYVAAAEAAENLRDFAGAMLSEDYRYVRLIAKLGEFSRIEASGRWPAIDAGGAAIAAGAEDARMRDIRRLLALAGDLPIALMDGSAVHDEKTVQAVRSFQTRHGLDPTGTIDGATLAAMAVPISTRIRQIKVNLERRRWQNRDLGEDNIYINLADANVKIVHGGRPELFVELLNAPDLALLPTFFGEITGVEVRPSAASPLALTVRSPFVERIAGEGGERTIAVSDLSALLAELVAARAPAGTATDALLSANAPATVAFETPLPLFVTFVTAWANRDGTVHFRGDGSGRDAVVARLLQLD</sequence>
<dbReference type="Pfam" id="PF20142">
    <property type="entry name" value="Scaffold"/>
    <property type="match status" value="1"/>
</dbReference>
<organism evidence="4 5">
    <name type="scientific">Mesorhizobium marinum</name>
    <dbReference type="NCBI Taxonomy" id="3228790"/>
    <lineage>
        <taxon>Bacteria</taxon>
        <taxon>Pseudomonadati</taxon>
        <taxon>Pseudomonadota</taxon>
        <taxon>Alphaproteobacteria</taxon>
        <taxon>Hyphomicrobiales</taxon>
        <taxon>Phyllobacteriaceae</taxon>
        <taxon>Mesorhizobium</taxon>
    </lineage>
</organism>
<dbReference type="Gene3D" id="1.10.101.10">
    <property type="entry name" value="PGBD-like superfamily/PGBD"/>
    <property type="match status" value="1"/>
</dbReference>
<dbReference type="InterPro" id="IPR036366">
    <property type="entry name" value="PGBDSf"/>
</dbReference>
<reference evidence="4 5" key="1">
    <citation type="submission" date="2024-06" db="EMBL/GenBank/DDBJ databases">
        <authorList>
            <person name="Tuo L."/>
        </authorList>
    </citation>
    <scope>NUCLEOTIDE SEQUENCE [LARGE SCALE GENOMIC DNA]</scope>
    <source>
        <strain evidence="4 5">ZMM04-5</strain>
    </source>
</reference>
<dbReference type="PANTHER" id="PTHR41533">
    <property type="entry name" value="L,D-TRANSPEPTIDASE HI_1667-RELATED"/>
    <property type="match status" value="1"/>
</dbReference>
<proteinExistence type="predicted"/>
<feature type="chain" id="PRO_5045296172" evidence="1">
    <location>
        <begin position="26"/>
        <end position="461"/>
    </location>
</feature>
<gene>
    <name evidence="4" type="ORF">ABUE31_02295</name>
</gene>
<dbReference type="RefSeq" id="WP_367721877.1">
    <property type="nucleotide sequence ID" value="NZ_JBFOCI010000001.1"/>
</dbReference>
<dbReference type="InterPro" id="IPR002477">
    <property type="entry name" value="Peptidoglycan-bd-like"/>
</dbReference>
<dbReference type="EMBL" id="JBFOCI010000001">
    <property type="protein sequence ID" value="MEW9804815.1"/>
    <property type="molecule type" value="Genomic_DNA"/>
</dbReference>
<evidence type="ECO:0000256" key="1">
    <source>
        <dbReference type="SAM" id="SignalP"/>
    </source>
</evidence>
<evidence type="ECO:0000313" key="4">
    <source>
        <dbReference type="EMBL" id="MEW9804815.1"/>
    </source>
</evidence>
<dbReference type="PANTHER" id="PTHR41533:SF1">
    <property type="entry name" value="L,D-TRANSPEPTIDASE YCBB-RELATED"/>
    <property type="match status" value="1"/>
</dbReference>
<keyword evidence="5" id="KW-1185">Reference proteome</keyword>
<keyword evidence="1" id="KW-0732">Signal</keyword>
<feature type="domain" description="Peptidoglycan binding-like" evidence="2">
    <location>
        <begin position="225"/>
        <end position="280"/>
    </location>
</feature>
<feature type="domain" description="L,D-transpeptidase scaffold" evidence="3">
    <location>
        <begin position="58"/>
        <end position="194"/>
    </location>
</feature>